<dbReference type="InterPro" id="IPR036952">
    <property type="entry name" value="VP1/VP2"/>
</dbReference>
<evidence type="ECO:0000256" key="1">
    <source>
        <dbReference type="ARBA" id="ARBA00004328"/>
    </source>
</evidence>
<dbReference type="InterPro" id="IPR016184">
    <property type="entry name" value="Capsid/spike_ssDNA_virus"/>
</dbReference>
<keyword evidence="3" id="KW-1140">T=1 icosahedral capsid protein</keyword>
<comment type="similarity">
    <text evidence="2">Belongs to the parvoviridae capsid protein family.</text>
</comment>
<evidence type="ECO:0000256" key="2">
    <source>
        <dbReference type="ARBA" id="ARBA00005398"/>
    </source>
</evidence>
<sequence>MSRVVMSFVDHPPDWLKRVASGLTEFIDLEPGPPKPKPGYQDQQRGLVVPGYKYLGPFNGLDKGEPVNKADEVAREHDLEYNKLLEQGDNPYLKYNHADKEFQEKLSDDTSWGGNLGKAVFQAKKRVLEPFGLAEETPVKTAPGKKRPRPPELPPSAPHSDDEELIARPAVRARFEGQNGAANAGPAAAPAANMASTEVASGGGGPMGDNNQGSDGVGSSSGNWHCDSIWMDGRVITKSTRTWSLPTYNNHLYKQINSNSEVRDEKYFGYSTPWGYFDFNRFHCHFSPRDWQRLINNHWGMRPKRLNFKLFNIQVKEVTTNDGTTTIANNLTSTVQVFADTDYQLPYVLGNAHEGCLPPFPADVFMLPQYGYLTLNDGNQVIPQSSFYCLEYFPSQMLRTGNNFTFSYEFENVPFHSMFMHNQSLDRLMNPLVDQYLWYLSATNGLNLHFKKSKKGAFASQYRNWMPGPNQRRQQWSKGAGNNNALTNLWEYKNKFHIMNRDSVLAPGLAQAAADGFFTADGQLIFANATQQSDEASGGNPPSSMLITGESETRPTNPGANTKWGEMADNQQSTTSKPTMVIDNEAHIFPGMVWQDRDIYLQGPIWAKIPETDGHFHPSPLMGGFGLKNPPPQILIKNTPVPANPPEAFTPNKINSFITQYSTGQVTVEIEWELRKEHSKRWNPEVQYTSNFDSTDSLQFTVNNDGLYIETRPIGTRFLSHNL</sequence>
<keyword evidence="5" id="KW-0946">Virion</keyword>
<evidence type="ECO:0000256" key="5">
    <source>
        <dbReference type="ARBA" id="ARBA00022844"/>
    </source>
</evidence>
<reference evidence="9" key="2">
    <citation type="submission" date="2024-02" db="EMBL/GenBank/DDBJ databases">
        <authorList>
            <person name="Buigues J."/>
            <person name="Vinals A."/>
            <person name="Martinez-Recio R."/>
            <person name="S Monros J."/>
            <person name="Sanjuan R."/>
            <person name="Cuevas J.M."/>
        </authorList>
    </citation>
    <scope>NUCLEOTIDE SEQUENCE</scope>
    <source>
        <strain evidence="9">MAVG48</strain>
    </source>
</reference>
<feature type="compositionally biased region" description="Low complexity" evidence="6">
    <location>
        <begin position="179"/>
        <end position="193"/>
    </location>
</feature>
<feature type="domain" description="Coat protein VP1/VP2 Parvovirus" evidence="7">
    <location>
        <begin position="209"/>
        <end position="693"/>
    </location>
</feature>
<dbReference type="Pfam" id="PF00740">
    <property type="entry name" value="VP1_2"/>
    <property type="match status" value="1"/>
</dbReference>
<protein>
    <submittedName>
        <fullName evidence="9">Coat protein</fullName>
    </submittedName>
</protein>
<dbReference type="InterPro" id="IPR001403">
    <property type="entry name" value="Parvovirus_coat"/>
</dbReference>
<comment type="subcellular location">
    <subcellularLocation>
        <location evidence="1">Virion</location>
    </subcellularLocation>
</comment>
<evidence type="ECO:0000256" key="3">
    <source>
        <dbReference type="ARBA" id="ARBA00022431"/>
    </source>
</evidence>
<name>A0AAU6S4Z7_9VIRU</name>
<evidence type="ECO:0000313" key="9">
    <source>
        <dbReference type="EMBL" id="WZK92795.1"/>
    </source>
</evidence>
<evidence type="ECO:0000259" key="8">
    <source>
        <dbReference type="Pfam" id="PF08398"/>
    </source>
</evidence>
<evidence type="ECO:0000256" key="6">
    <source>
        <dbReference type="SAM" id="MobiDB-lite"/>
    </source>
</evidence>
<dbReference type="Gene3D" id="2.170.30.10">
    <property type="entry name" value="Parvovirus coat protein VP1/VP2"/>
    <property type="match status" value="1"/>
</dbReference>
<dbReference type="InterPro" id="IPR013607">
    <property type="entry name" value="Phospholipase_A2-like"/>
</dbReference>
<feature type="region of interest" description="Disordered" evidence="6">
    <location>
        <begin position="132"/>
        <end position="163"/>
    </location>
</feature>
<dbReference type="EMBL" id="PP410054">
    <property type="protein sequence ID" value="WZK92795.1"/>
    <property type="molecule type" value="Genomic_DNA"/>
</dbReference>
<evidence type="ECO:0000259" key="7">
    <source>
        <dbReference type="Pfam" id="PF00740"/>
    </source>
</evidence>
<organism evidence="9">
    <name type="scientific">Rhinolophus ferrumequinum adeno-associated virus</name>
    <dbReference type="NCBI Taxonomy" id="3140012"/>
    <lineage>
        <taxon>Viruses</taxon>
        <taxon>Monodnaviria</taxon>
        <taxon>Shotokuvirae</taxon>
        <taxon>Cossaviricota</taxon>
        <taxon>Quintoviricetes</taxon>
        <taxon>Piccovirales</taxon>
        <taxon>Parvoviridae</taxon>
        <taxon>Parvovirinae</taxon>
        <taxon>Dependoparvovirus</taxon>
    </lineage>
</organism>
<dbReference type="SUPFAM" id="SSF88645">
    <property type="entry name" value="ssDNA viruses"/>
    <property type="match status" value="1"/>
</dbReference>
<accession>A0AAU6S4Z7</accession>
<evidence type="ECO:0000256" key="4">
    <source>
        <dbReference type="ARBA" id="ARBA00022561"/>
    </source>
</evidence>
<feature type="region of interest" description="Disordered" evidence="6">
    <location>
        <begin position="178"/>
        <end position="220"/>
    </location>
</feature>
<feature type="domain" description="Phospholipase A2-like" evidence="8">
    <location>
        <begin position="45"/>
        <end position="124"/>
    </location>
</feature>
<keyword evidence="4 9" id="KW-0167">Capsid protein</keyword>
<proteinExistence type="inferred from homology"/>
<dbReference type="GO" id="GO:0039615">
    <property type="term" value="C:T=1 icosahedral viral capsid"/>
    <property type="evidence" value="ECO:0007669"/>
    <property type="project" value="UniProtKB-KW"/>
</dbReference>
<dbReference type="GO" id="GO:0005198">
    <property type="term" value="F:structural molecule activity"/>
    <property type="evidence" value="ECO:0007669"/>
    <property type="project" value="InterPro"/>
</dbReference>
<feature type="compositionally biased region" description="Polar residues" evidence="6">
    <location>
        <begin position="531"/>
        <end position="546"/>
    </location>
</feature>
<feature type="region of interest" description="Disordered" evidence="6">
    <location>
        <begin position="531"/>
        <end position="574"/>
    </location>
</feature>
<dbReference type="Pfam" id="PF08398">
    <property type="entry name" value="Phospholip_A2_4"/>
    <property type="match status" value="1"/>
</dbReference>
<reference evidence="9" key="1">
    <citation type="journal article" date="2024" name="Microbiol. Spectr.">
        <title>Full-genome sequencing of dozens of new DNA viruses found in Spanish bat feces.</title>
        <authorList>
            <person name="Buigues J."/>
            <person name="Vinals A."/>
            <person name="Martinez-Recio R."/>
            <person name="Monros J.S."/>
            <person name="Sanjuan R."/>
            <person name="Cuevas J.M."/>
        </authorList>
    </citation>
    <scope>NUCLEOTIDE SEQUENCE</scope>
    <source>
        <strain evidence="9">MAVG48</strain>
    </source>
</reference>